<dbReference type="Proteomes" id="UP000006906">
    <property type="component" value="Chromosome 7"/>
</dbReference>
<reference evidence="1 2" key="1">
    <citation type="journal article" date="2007" name="Science">
        <title>The Chlamydomonas genome reveals the evolution of key animal and plant functions.</title>
        <authorList>
            <person name="Merchant S.S."/>
            <person name="Prochnik S.E."/>
            <person name="Vallon O."/>
            <person name="Harris E.H."/>
            <person name="Karpowicz S.J."/>
            <person name="Witman G.B."/>
            <person name="Terry A."/>
            <person name="Salamov A."/>
            <person name="Fritz-Laylin L.K."/>
            <person name="Marechal-Drouard L."/>
            <person name="Marshall W.F."/>
            <person name="Qu L.H."/>
            <person name="Nelson D.R."/>
            <person name="Sanderfoot A.A."/>
            <person name="Spalding M.H."/>
            <person name="Kapitonov V.V."/>
            <person name="Ren Q."/>
            <person name="Ferris P."/>
            <person name="Lindquist E."/>
            <person name="Shapiro H."/>
            <person name="Lucas S.M."/>
            <person name="Grimwood J."/>
            <person name="Schmutz J."/>
            <person name="Cardol P."/>
            <person name="Cerutti H."/>
            <person name="Chanfreau G."/>
            <person name="Chen C.L."/>
            <person name="Cognat V."/>
            <person name="Croft M.T."/>
            <person name="Dent R."/>
            <person name="Dutcher S."/>
            <person name="Fernandez E."/>
            <person name="Fukuzawa H."/>
            <person name="Gonzalez-Ballester D."/>
            <person name="Gonzalez-Halphen D."/>
            <person name="Hallmann A."/>
            <person name="Hanikenne M."/>
            <person name="Hippler M."/>
            <person name="Inwood W."/>
            <person name="Jabbari K."/>
            <person name="Kalanon M."/>
            <person name="Kuras R."/>
            <person name="Lefebvre P.A."/>
            <person name="Lemaire S.D."/>
            <person name="Lobanov A.V."/>
            <person name="Lohr M."/>
            <person name="Manuell A."/>
            <person name="Meier I."/>
            <person name="Mets L."/>
            <person name="Mittag M."/>
            <person name="Mittelmeier T."/>
            <person name="Moroney J.V."/>
            <person name="Moseley J."/>
            <person name="Napoli C."/>
            <person name="Nedelcu A.M."/>
            <person name="Niyogi K."/>
            <person name="Novoselov S.V."/>
            <person name="Paulsen I.T."/>
            <person name="Pazour G."/>
            <person name="Purton S."/>
            <person name="Ral J.P."/>
            <person name="Riano-Pachon D.M."/>
            <person name="Riekhof W."/>
            <person name="Rymarquis L."/>
            <person name="Schroda M."/>
            <person name="Stern D."/>
            <person name="Umen J."/>
            <person name="Willows R."/>
            <person name="Wilson N."/>
            <person name="Zimmer S.L."/>
            <person name="Allmer J."/>
            <person name="Balk J."/>
            <person name="Bisova K."/>
            <person name="Chen C.J."/>
            <person name="Elias M."/>
            <person name="Gendler K."/>
            <person name="Hauser C."/>
            <person name="Lamb M.R."/>
            <person name="Ledford H."/>
            <person name="Long J.C."/>
            <person name="Minagawa J."/>
            <person name="Page M.D."/>
            <person name="Pan J."/>
            <person name="Pootakham W."/>
            <person name="Roje S."/>
            <person name="Rose A."/>
            <person name="Stahlberg E."/>
            <person name="Terauchi A.M."/>
            <person name="Yang P."/>
            <person name="Ball S."/>
            <person name="Bowler C."/>
            <person name="Dieckmann C.L."/>
            <person name="Gladyshev V.N."/>
            <person name="Green P."/>
            <person name="Jorgensen R."/>
            <person name="Mayfield S."/>
            <person name="Mueller-Roeber B."/>
            <person name="Rajamani S."/>
            <person name="Sayre R.T."/>
            <person name="Brokstein P."/>
            <person name="Dubchak I."/>
            <person name="Goodstein D."/>
            <person name="Hornick L."/>
            <person name="Huang Y.W."/>
            <person name="Jhaveri J."/>
            <person name="Luo Y."/>
            <person name="Martinez D."/>
            <person name="Ngau W.C."/>
            <person name="Otillar B."/>
            <person name="Poliakov A."/>
            <person name="Porter A."/>
            <person name="Szajkowski L."/>
            <person name="Werner G."/>
            <person name="Zhou K."/>
            <person name="Grigoriev I.V."/>
            <person name="Rokhsar D.S."/>
            <person name="Grossman A.R."/>
        </authorList>
    </citation>
    <scope>NUCLEOTIDE SEQUENCE [LARGE SCALE GENOMIC DNA]</scope>
    <source>
        <strain evidence="2">CC-503</strain>
    </source>
</reference>
<name>A0A2K3DKW6_CHLRE</name>
<sequence>MPETRAAKAARLAAAHLSGDGPSARDVYAALARLRRLRRLRRLHMGTYDGLQHIRLLAEPLPAAAAAAAAEPMTPAVAPPPL</sequence>
<dbReference type="Gramene" id="PNW81179">
    <property type="protein sequence ID" value="PNW81179"/>
    <property type="gene ID" value="CHLRE_07g345524v5"/>
</dbReference>
<evidence type="ECO:0000313" key="2">
    <source>
        <dbReference type="Proteomes" id="UP000006906"/>
    </source>
</evidence>
<gene>
    <name evidence="1" type="ORF">CHLRE_07g345524v5</name>
</gene>
<accession>A0A2K3DKW6</accession>
<dbReference type="GeneID" id="66054167"/>
<dbReference type="EMBL" id="CM008968">
    <property type="protein sequence ID" value="PNW81179.1"/>
    <property type="molecule type" value="Genomic_DNA"/>
</dbReference>
<dbReference type="InParanoid" id="A0A2K3DKW6"/>
<keyword evidence="2" id="KW-1185">Reference proteome</keyword>
<dbReference type="AlphaFoldDB" id="A0A2K3DKW6"/>
<protein>
    <submittedName>
        <fullName evidence="1">Uncharacterized protein</fullName>
    </submittedName>
</protein>
<evidence type="ECO:0000313" key="1">
    <source>
        <dbReference type="EMBL" id="PNW81179.1"/>
    </source>
</evidence>
<dbReference type="RefSeq" id="XP_042923018.1">
    <property type="nucleotide sequence ID" value="XM_043064450.1"/>
</dbReference>
<organism evidence="1 2">
    <name type="scientific">Chlamydomonas reinhardtii</name>
    <name type="common">Chlamydomonas smithii</name>
    <dbReference type="NCBI Taxonomy" id="3055"/>
    <lineage>
        <taxon>Eukaryota</taxon>
        <taxon>Viridiplantae</taxon>
        <taxon>Chlorophyta</taxon>
        <taxon>core chlorophytes</taxon>
        <taxon>Chlorophyceae</taxon>
        <taxon>CS clade</taxon>
        <taxon>Chlamydomonadales</taxon>
        <taxon>Chlamydomonadaceae</taxon>
        <taxon>Chlamydomonas</taxon>
    </lineage>
</organism>
<dbReference type="KEGG" id="cre:CHLRE_07g345524v5"/>
<proteinExistence type="predicted"/>